<reference evidence="7" key="1">
    <citation type="submission" date="2011-07" db="EMBL/GenBank/DDBJ databases">
        <authorList>
            <consortium name="Caenorhabditis brenneri Sequencing and Analysis Consortium"/>
            <person name="Wilson R.K."/>
        </authorList>
    </citation>
    <scope>NUCLEOTIDE SEQUENCE [LARGE SCALE GENOMIC DNA]</scope>
    <source>
        <strain evidence="7">PB2801</strain>
    </source>
</reference>
<keyword evidence="3" id="KW-0812">Transmembrane</keyword>
<dbReference type="HOGENOM" id="CLU_724078_0_0_1"/>
<dbReference type="AlphaFoldDB" id="G0MPV4"/>
<dbReference type="OrthoDB" id="6251307at2759"/>
<dbReference type="PANTHER" id="PTHR11346">
    <property type="entry name" value="GALECTIN"/>
    <property type="match status" value="1"/>
</dbReference>
<dbReference type="Proteomes" id="UP000008068">
    <property type="component" value="Unassembled WGS sequence"/>
</dbReference>
<dbReference type="PROSITE" id="PS51304">
    <property type="entry name" value="GALECTIN"/>
    <property type="match status" value="2"/>
</dbReference>
<dbReference type="PANTHER" id="PTHR11346:SF176">
    <property type="entry name" value="32 KDA BETA-GALACTOSIDE-BINDING LECTIN LEC-3"/>
    <property type="match status" value="1"/>
</dbReference>
<dbReference type="InterPro" id="IPR013320">
    <property type="entry name" value="ConA-like_dom_sf"/>
</dbReference>
<accession>G0MPV4</accession>
<keyword evidence="3" id="KW-1133">Transmembrane helix</keyword>
<proteinExistence type="predicted"/>
<dbReference type="SMART" id="SM00276">
    <property type="entry name" value="GLECT"/>
    <property type="match status" value="2"/>
</dbReference>
<feature type="transmembrane region" description="Helical" evidence="3">
    <location>
        <begin position="194"/>
        <end position="215"/>
    </location>
</feature>
<organism evidence="7">
    <name type="scientific">Caenorhabditis brenneri</name>
    <name type="common">Nematode worm</name>
    <dbReference type="NCBI Taxonomy" id="135651"/>
    <lineage>
        <taxon>Eukaryota</taxon>
        <taxon>Metazoa</taxon>
        <taxon>Ecdysozoa</taxon>
        <taxon>Nematoda</taxon>
        <taxon>Chromadorea</taxon>
        <taxon>Rhabditida</taxon>
        <taxon>Rhabditina</taxon>
        <taxon>Rhabditomorpha</taxon>
        <taxon>Rhabditoidea</taxon>
        <taxon>Rhabditidae</taxon>
        <taxon>Peloderinae</taxon>
        <taxon>Caenorhabditis</taxon>
    </lineage>
</organism>
<evidence type="ECO:0000256" key="4">
    <source>
        <dbReference type="SAM" id="SignalP"/>
    </source>
</evidence>
<dbReference type="SMART" id="SM00908">
    <property type="entry name" value="Gal-bind_lectin"/>
    <property type="match status" value="2"/>
</dbReference>
<dbReference type="GO" id="GO:0030246">
    <property type="term" value="F:carbohydrate binding"/>
    <property type="evidence" value="ECO:0007669"/>
    <property type="project" value="UniProtKB-UniRule"/>
</dbReference>
<keyword evidence="4" id="KW-0732">Signal</keyword>
<evidence type="ECO:0000256" key="1">
    <source>
        <dbReference type="ARBA" id="ARBA00022734"/>
    </source>
</evidence>
<dbReference type="Gene3D" id="2.60.120.200">
    <property type="match status" value="2"/>
</dbReference>
<evidence type="ECO:0000313" key="6">
    <source>
        <dbReference type="EMBL" id="EGT40785.1"/>
    </source>
</evidence>
<dbReference type="InterPro" id="IPR044156">
    <property type="entry name" value="Galectin-like"/>
</dbReference>
<protein>
    <recommendedName>
        <fullName evidence="2">Galectin</fullName>
    </recommendedName>
</protein>
<sequence length="382" mass="43599">MTRSIIFPLFFLVCLLSTGKGLYIGSSASCRNEQNKPIRIGEICFLCGLLLGQKGTPFLKTARKYKANYKNIKVHLGTVILIDVKISGLTNIQLQSANQTSNTLLQISVRPEEEAIVFNSYVNNGWDVEEKRRIPFKDHTKILMEIEIEKYGFSIRINHDWFKYFDHRGPYTTINQVHIAGSGEDVPSVHKKQYGFAMMRSVIFPIFILVCLLATTGRGMIFVSSPGVTEHRCFLCELLFGRKETQHPETFNWIKARFTDVNITLGTEIYIDLEITKRTKISLESVDEKSNTPLHISIRPEEEAIVFNSFVNNGWDVEEKRRIPFSLNTVMSMKIEIEESCFLIRIGDDWCKSFDHRVPYTAINKIHIAGFGVMPSVGVKVS</sequence>
<keyword evidence="7" id="KW-1185">Reference proteome</keyword>
<evidence type="ECO:0000259" key="5">
    <source>
        <dbReference type="PROSITE" id="PS51304"/>
    </source>
</evidence>
<keyword evidence="1 2" id="KW-0430">Lectin</keyword>
<dbReference type="InParanoid" id="G0MPV4"/>
<evidence type="ECO:0000256" key="3">
    <source>
        <dbReference type="SAM" id="Phobius"/>
    </source>
</evidence>
<keyword evidence="3" id="KW-0472">Membrane</keyword>
<dbReference type="Pfam" id="PF00337">
    <property type="entry name" value="Gal-bind_lectin"/>
    <property type="match status" value="2"/>
</dbReference>
<feature type="signal peptide" evidence="4">
    <location>
        <begin position="1"/>
        <end position="21"/>
    </location>
</feature>
<dbReference type="GO" id="GO:0016936">
    <property type="term" value="F:galactoside binding"/>
    <property type="evidence" value="ECO:0007669"/>
    <property type="project" value="TreeGrafter"/>
</dbReference>
<evidence type="ECO:0000313" key="7">
    <source>
        <dbReference type="Proteomes" id="UP000008068"/>
    </source>
</evidence>
<dbReference type="InterPro" id="IPR001079">
    <property type="entry name" value="Galectin_CRD"/>
</dbReference>
<name>G0MPV4_CAEBE</name>
<dbReference type="SUPFAM" id="SSF49899">
    <property type="entry name" value="Concanavalin A-like lectins/glucanases"/>
    <property type="match status" value="2"/>
</dbReference>
<feature type="chain" id="PRO_5003403843" description="Galectin" evidence="4">
    <location>
        <begin position="22"/>
        <end position="382"/>
    </location>
</feature>
<dbReference type="EMBL" id="GL379806">
    <property type="protein sequence ID" value="EGT40785.1"/>
    <property type="molecule type" value="Genomic_DNA"/>
</dbReference>
<feature type="domain" description="Galectin" evidence="5">
    <location>
        <begin position="255"/>
        <end position="382"/>
    </location>
</feature>
<evidence type="ECO:0000256" key="2">
    <source>
        <dbReference type="RuleBase" id="RU102079"/>
    </source>
</evidence>
<feature type="domain" description="Galectin" evidence="5">
    <location>
        <begin position="66"/>
        <end position="192"/>
    </location>
</feature>
<gene>
    <name evidence="6" type="ORF">CAEBREN_11969</name>
</gene>
<dbReference type="eggNOG" id="KOG3587">
    <property type="taxonomic scope" value="Eukaryota"/>
</dbReference>